<organism evidence="8 9">
    <name type="scientific">Ornithinibacter aureus</name>
    <dbReference type="NCBI Taxonomy" id="622664"/>
    <lineage>
        <taxon>Bacteria</taxon>
        <taxon>Bacillati</taxon>
        <taxon>Actinomycetota</taxon>
        <taxon>Actinomycetes</taxon>
        <taxon>Micrococcales</taxon>
        <taxon>Intrasporangiaceae</taxon>
        <taxon>Ornithinibacter</taxon>
    </lineage>
</organism>
<proteinExistence type="inferred from homology"/>
<dbReference type="Proteomes" id="UP001500390">
    <property type="component" value="Unassembled WGS sequence"/>
</dbReference>
<comment type="subcellular location">
    <subcellularLocation>
        <location evidence="1">Cell membrane</location>
        <topology evidence="1">Peripheral membrane protein</topology>
    </subcellularLocation>
</comment>
<keyword evidence="6" id="KW-0472">Membrane</keyword>
<evidence type="ECO:0000256" key="5">
    <source>
        <dbReference type="ARBA" id="ARBA00022944"/>
    </source>
</evidence>
<keyword evidence="9" id="KW-1185">Reference proteome</keyword>
<evidence type="ECO:0000259" key="7">
    <source>
        <dbReference type="Pfam" id="PF00534"/>
    </source>
</evidence>
<dbReference type="InterPro" id="IPR001296">
    <property type="entry name" value="Glyco_trans_1"/>
</dbReference>
<gene>
    <name evidence="8" type="ORF">GCM10023153_33620</name>
</gene>
<dbReference type="PANTHER" id="PTHR37316:SF3">
    <property type="entry name" value="TEICHOIC ACID GLYCEROL-PHOSPHATE TRANSFERASE"/>
    <property type="match status" value="1"/>
</dbReference>
<dbReference type="Pfam" id="PF04464">
    <property type="entry name" value="Glyphos_transf"/>
    <property type="match status" value="1"/>
</dbReference>
<dbReference type="InterPro" id="IPR043149">
    <property type="entry name" value="TagF_N"/>
</dbReference>
<comment type="caution">
    <text evidence="8">The sequence shown here is derived from an EMBL/GenBank/DDBJ whole genome shotgun (WGS) entry which is preliminary data.</text>
</comment>
<keyword evidence="5" id="KW-0777">Teichoic acid biosynthesis</keyword>
<dbReference type="InterPro" id="IPR051612">
    <property type="entry name" value="Teichoic_Acid_Biosynth"/>
</dbReference>
<protein>
    <recommendedName>
        <fullName evidence="7">Glycosyl transferase family 1 domain-containing protein</fullName>
    </recommendedName>
</protein>
<dbReference type="Gene3D" id="3.40.50.12580">
    <property type="match status" value="1"/>
</dbReference>
<dbReference type="RefSeq" id="WP_159903873.1">
    <property type="nucleotide sequence ID" value="NZ_BAABFX010000052.1"/>
</dbReference>
<comment type="similarity">
    <text evidence="2">Belongs to the CDP-glycerol glycerophosphotransferase family.</text>
</comment>
<keyword evidence="3" id="KW-1003">Cell membrane</keyword>
<dbReference type="CDD" id="cd03811">
    <property type="entry name" value="GT4_GT28_WabH-like"/>
    <property type="match status" value="1"/>
</dbReference>
<evidence type="ECO:0000256" key="4">
    <source>
        <dbReference type="ARBA" id="ARBA00022679"/>
    </source>
</evidence>
<dbReference type="InterPro" id="IPR043148">
    <property type="entry name" value="TagF_C"/>
</dbReference>
<feature type="domain" description="Glycosyl transferase family 1" evidence="7">
    <location>
        <begin position="707"/>
        <end position="845"/>
    </location>
</feature>
<reference evidence="9" key="1">
    <citation type="journal article" date="2019" name="Int. J. Syst. Evol. Microbiol.">
        <title>The Global Catalogue of Microorganisms (GCM) 10K type strain sequencing project: providing services to taxonomists for standard genome sequencing and annotation.</title>
        <authorList>
            <consortium name="The Broad Institute Genomics Platform"/>
            <consortium name="The Broad Institute Genome Sequencing Center for Infectious Disease"/>
            <person name="Wu L."/>
            <person name="Ma J."/>
        </authorList>
    </citation>
    <scope>NUCLEOTIDE SEQUENCE [LARGE SCALE GENOMIC DNA]</scope>
    <source>
        <strain evidence="9">JCM 17738</strain>
    </source>
</reference>
<evidence type="ECO:0000256" key="6">
    <source>
        <dbReference type="ARBA" id="ARBA00023136"/>
    </source>
</evidence>
<accession>A0ABP8KB72</accession>
<evidence type="ECO:0000313" key="8">
    <source>
        <dbReference type="EMBL" id="GAA4403552.1"/>
    </source>
</evidence>
<dbReference type="Pfam" id="PF00534">
    <property type="entry name" value="Glycos_transf_1"/>
    <property type="match status" value="1"/>
</dbReference>
<evidence type="ECO:0000313" key="9">
    <source>
        <dbReference type="Proteomes" id="UP001500390"/>
    </source>
</evidence>
<name>A0ABP8KB72_9MICO</name>
<evidence type="ECO:0000256" key="3">
    <source>
        <dbReference type="ARBA" id="ARBA00022475"/>
    </source>
</evidence>
<dbReference type="PANTHER" id="PTHR37316">
    <property type="entry name" value="TEICHOIC ACID GLYCEROL-PHOSPHATE PRIMASE"/>
    <property type="match status" value="1"/>
</dbReference>
<evidence type="ECO:0000256" key="2">
    <source>
        <dbReference type="ARBA" id="ARBA00010488"/>
    </source>
</evidence>
<dbReference type="Gene3D" id="3.40.50.2000">
    <property type="entry name" value="Glycogen Phosphorylase B"/>
    <property type="match status" value="1"/>
</dbReference>
<dbReference type="EMBL" id="BAABFX010000052">
    <property type="protein sequence ID" value="GAA4403552.1"/>
    <property type="molecule type" value="Genomic_DNA"/>
</dbReference>
<keyword evidence="4" id="KW-0808">Transferase</keyword>
<dbReference type="SUPFAM" id="SSF53756">
    <property type="entry name" value="UDP-Glycosyltransferase/glycogen phosphorylase"/>
    <property type="match status" value="2"/>
</dbReference>
<dbReference type="InterPro" id="IPR007554">
    <property type="entry name" value="Glycerophosphate_synth"/>
</dbReference>
<dbReference type="Gene3D" id="3.40.50.11820">
    <property type="match status" value="1"/>
</dbReference>
<evidence type="ECO:0000256" key="1">
    <source>
        <dbReference type="ARBA" id="ARBA00004202"/>
    </source>
</evidence>
<sequence length="871" mass="95664">MSKARISAGTLLQLPASVRSAVRNEWYHATSRLPVRPEIVLYEAFGGQGVLCHPEAIFRELMAAEDLQHLHHIWVLKEGIDRQGALGDLVDHPRVSTVTRGSYAYVRALATAGFLVNNATFPPSFAKREGQVYLNTWHGTPMKKMGRDEPGQVAATRNVLRNFLMSDYVVSSSPYMTSTMYESAYGLLNVYPGLVIDEGNPRTDRQVLDAQGRAEVRGRLSRAGVDLGAADDRLVVYAPTWRGASFARAVDDALELVARVKALRQRLGPGHRVVLKVHQQVYDLARSHGEVAGMLVPNHIPSNLVLGVTDVLVTDFSSIAFDALATEVPIVLFAPDLEGYINLRGLYLTESELPGPLVTSLDEAADLVASVGSGSPADPLVSHREVYQAARARFAAKDDGQASRRIVDAVWRGRRDGRSVEPIRRDGRTTMLVYLGGLKSNGITTSAINLLRSIDHERFDVTVVYRHHSSGDRAINAGRIPPGVRRLARIGKFTTGKLHRSKRRRLLEKGGRMSPVQLQTMLALLNREWRRCVGSAHFDHLIDFSGYSPFWSFLMAEAPTDHRSIWMHNDLRADQMRVVDGVRPFEQHLGAVFSSYRFYDNLVSVSPELRDINARGLAEFAPADKFVYARNTIDTEAIRAAAEGDPAMAAQWPGDHLLEWLPDDDADAPTRPLTPDVLAAQHEVPHLGPEIARRLALQSVPVRSGVTRFVTVGRVSPEKNHGRLLRAFAQVRAERGDVELVVIGNGPLFEPTRELARSLGLGDAVHFTGLLHNPWALMRTCDIFVLSSDYEGQPMVILEALVLGLPVVSTAFGSVSGALPAGTGLVVDRTDEALAEGLRAALRGEVPNPPFDAAQYNADAMAEFYRAIGAE</sequence>